<accession>A0A1G2G743</accession>
<dbReference type="Pfam" id="PF07963">
    <property type="entry name" value="N_methyl"/>
    <property type="match status" value="1"/>
</dbReference>
<evidence type="ECO:0000313" key="3">
    <source>
        <dbReference type="Proteomes" id="UP000177785"/>
    </source>
</evidence>
<dbReference type="Proteomes" id="UP000177785">
    <property type="component" value="Unassembled WGS sequence"/>
</dbReference>
<keyword evidence="1" id="KW-0812">Transmembrane</keyword>
<gene>
    <name evidence="2" type="ORF">A2756_02375</name>
</gene>
<proteinExistence type="predicted"/>
<feature type="transmembrane region" description="Helical" evidence="1">
    <location>
        <begin position="20"/>
        <end position="40"/>
    </location>
</feature>
<dbReference type="AlphaFoldDB" id="A0A1G2G743"/>
<evidence type="ECO:0008006" key="4">
    <source>
        <dbReference type="Google" id="ProtNLM"/>
    </source>
</evidence>
<comment type="caution">
    <text evidence="2">The sequence shown here is derived from an EMBL/GenBank/DDBJ whole genome shotgun (WGS) entry which is preliminary data.</text>
</comment>
<evidence type="ECO:0000313" key="2">
    <source>
        <dbReference type="EMBL" id="OGZ45731.1"/>
    </source>
</evidence>
<evidence type="ECO:0000256" key="1">
    <source>
        <dbReference type="SAM" id="Phobius"/>
    </source>
</evidence>
<organism evidence="2 3">
    <name type="scientific">Candidatus Ryanbacteria bacterium RIFCSPHIGHO2_01_FULL_48_27</name>
    <dbReference type="NCBI Taxonomy" id="1802115"/>
    <lineage>
        <taxon>Bacteria</taxon>
        <taxon>Candidatus Ryaniibacteriota</taxon>
    </lineage>
</organism>
<keyword evidence="1" id="KW-1133">Transmembrane helix</keyword>
<keyword evidence="1" id="KW-0472">Membrane</keyword>
<protein>
    <recommendedName>
        <fullName evidence="4">General secretion pathway GspH domain-containing protein</fullName>
    </recommendedName>
</protein>
<dbReference type="EMBL" id="MHNL01000005">
    <property type="protein sequence ID" value="OGZ45731.1"/>
    <property type="molecule type" value="Genomic_DNA"/>
</dbReference>
<name>A0A1G2G743_9BACT</name>
<reference evidence="2 3" key="1">
    <citation type="journal article" date="2016" name="Nat. Commun.">
        <title>Thousands of microbial genomes shed light on interconnected biogeochemical processes in an aquifer system.</title>
        <authorList>
            <person name="Anantharaman K."/>
            <person name="Brown C.T."/>
            <person name="Hug L.A."/>
            <person name="Sharon I."/>
            <person name="Castelle C.J."/>
            <person name="Probst A.J."/>
            <person name="Thomas B.C."/>
            <person name="Singh A."/>
            <person name="Wilkins M.J."/>
            <person name="Karaoz U."/>
            <person name="Brodie E.L."/>
            <person name="Williams K.H."/>
            <person name="Hubbard S.S."/>
            <person name="Banfield J.F."/>
        </authorList>
    </citation>
    <scope>NUCLEOTIDE SEQUENCE [LARGE SCALE GENOMIC DNA]</scope>
</reference>
<dbReference type="InterPro" id="IPR012902">
    <property type="entry name" value="N_methyl_site"/>
</dbReference>
<sequence length="170" mass="18553">MSLQHRTSKNRGFTLVETVVYIALFILLSVVVIDALFMTAKVLRHARTTRAVTSAGEAAMERMIRDIRFGSAITTITAGHPGTLEITGYDPETLAEQQVRFAWVATSIGGKIQVTEGAAAAEDLTPPSLNVSNLVFRQITLVTGTYAIKIEMTVNGVNFYGTALMRRAYQ</sequence>
<dbReference type="STRING" id="1802115.A2756_02375"/>